<dbReference type="AlphaFoldDB" id="A0AA39HPG5"/>
<protein>
    <submittedName>
        <fullName evidence="4">Uncharacterized protein</fullName>
    </submittedName>
</protein>
<gene>
    <name evidence="4" type="ORF">QR680_003951</name>
</gene>
<evidence type="ECO:0000256" key="1">
    <source>
        <dbReference type="ARBA" id="ARBA00005447"/>
    </source>
</evidence>
<keyword evidence="3" id="KW-0732">Signal</keyword>
<evidence type="ECO:0000313" key="5">
    <source>
        <dbReference type="Proteomes" id="UP001175271"/>
    </source>
</evidence>
<keyword evidence="2" id="KW-1015">Disulfide bond</keyword>
<sequence>MSRLLAIKCCEAFVLVCFLSFATHNAAEALVLGHRPPVQIYAEERDLPEEASWRQEQNCAVYKDEGKVAMMDRICLECHKEFSNEQPNYLVECRSNCFTNTKFKECRDLHKLTNREIWLG</sequence>
<accession>A0AA39HPG5</accession>
<feature type="chain" id="PRO_5041254694" evidence="3">
    <location>
        <begin position="30"/>
        <end position="120"/>
    </location>
</feature>
<feature type="signal peptide" evidence="3">
    <location>
        <begin position="1"/>
        <end position="29"/>
    </location>
</feature>
<dbReference type="EMBL" id="JAUCMV010000003">
    <property type="protein sequence ID" value="KAK0408429.1"/>
    <property type="molecule type" value="Genomic_DNA"/>
</dbReference>
<name>A0AA39HPG5_9BILA</name>
<feature type="disulfide bond" evidence="2">
    <location>
        <begin position="78"/>
        <end position="106"/>
    </location>
</feature>
<comment type="caution">
    <text evidence="4">The sequence shown here is derived from an EMBL/GenBank/DDBJ whole genome shotgun (WGS) entry which is preliminary data.</text>
</comment>
<feature type="disulfide bond" evidence="2">
    <location>
        <begin position="75"/>
        <end position="93"/>
    </location>
</feature>
<evidence type="ECO:0000313" key="4">
    <source>
        <dbReference type="EMBL" id="KAK0408429.1"/>
    </source>
</evidence>
<evidence type="ECO:0000256" key="2">
    <source>
        <dbReference type="PIRSR" id="PIRSR631098-51"/>
    </source>
</evidence>
<dbReference type="PANTHER" id="PTHR35981">
    <property type="entry name" value="ION TRANSPORT PEPTIDE, ISOFORM C"/>
    <property type="match status" value="1"/>
</dbReference>
<dbReference type="PANTHER" id="PTHR35981:SF2">
    <property type="entry name" value="ION TRANSPORT PEPTIDE, ISOFORM C"/>
    <property type="match status" value="1"/>
</dbReference>
<feature type="disulfide bond" evidence="2">
    <location>
        <begin position="59"/>
        <end position="97"/>
    </location>
</feature>
<reference evidence="4" key="1">
    <citation type="submission" date="2023-06" db="EMBL/GenBank/DDBJ databases">
        <title>Genomic analysis of the entomopathogenic nematode Steinernema hermaphroditum.</title>
        <authorList>
            <person name="Schwarz E.M."/>
            <person name="Heppert J.K."/>
            <person name="Baniya A."/>
            <person name="Schwartz H.T."/>
            <person name="Tan C.-H."/>
            <person name="Antoshechkin I."/>
            <person name="Sternberg P.W."/>
            <person name="Goodrich-Blair H."/>
            <person name="Dillman A.R."/>
        </authorList>
    </citation>
    <scope>NUCLEOTIDE SEQUENCE</scope>
    <source>
        <strain evidence="4">PS9179</strain>
        <tissue evidence="4">Whole animal</tissue>
    </source>
</reference>
<organism evidence="4 5">
    <name type="scientific">Steinernema hermaphroditum</name>
    <dbReference type="NCBI Taxonomy" id="289476"/>
    <lineage>
        <taxon>Eukaryota</taxon>
        <taxon>Metazoa</taxon>
        <taxon>Ecdysozoa</taxon>
        <taxon>Nematoda</taxon>
        <taxon>Chromadorea</taxon>
        <taxon>Rhabditida</taxon>
        <taxon>Tylenchina</taxon>
        <taxon>Panagrolaimomorpha</taxon>
        <taxon>Strongyloidoidea</taxon>
        <taxon>Steinernematidae</taxon>
        <taxon>Steinernema</taxon>
    </lineage>
</organism>
<proteinExistence type="inferred from homology"/>
<dbReference type="SUPFAM" id="SSF81778">
    <property type="entry name" value="Crustacean CHH/MIH/GIH neurohormone"/>
    <property type="match status" value="1"/>
</dbReference>
<dbReference type="InterPro" id="IPR031098">
    <property type="entry name" value="Crust_neurohorm"/>
</dbReference>
<dbReference type="GO" id="GO:0007623">
    <property type="term" value="P:circadian rhythm"/>
    <property type="evidence" value="ECO:0007669"/>
    <property type="project" value="TreeGrafter"/>
</dbReference>
<evidence type="ECO:0000256" key="3">
    <source>
        <dbReference type="SAM" id="SignalP"/>
    </source>
</evidence>
<dbReference type="Proteomes" id="UP001175271">
    <property type="component" value="Unassembled WGS sequence"/>
</dbReference>
<comment type="similarity">
    <text evidence="1">Belongs to the arthropod CHH/MIH/GIH/VIH hormone family.</text>
</comment>
<dbReference type="Gene3D" id="1.10.2010.10">
    <property type="entry name" value="Crustacean CHH/MIH/GIH neurohormone"/>
    <property type="match status" value="1"/>
</dbReference>
<keyword evidence="5" id="KW-1185">Reference proteome</keyword>
<dbReference type="Pfam" id="PF01147">
    <property type="entry name" value="Crust_neurohorm"/>
    <property type="match status" value="1"/>
</dbReference>
<dbReference type="InterPro" id="IPR035957">
    <property type="entry name" value="Crust_neurohorm_sf"/>
</dbReference>